<evidence type="ECO:0000313" key="2">
    <source>
        <dbReference type="EMBL" id="KAK9117106.1"/>
    </source>
</evidence>
<dbReference type="Gene3D" id="1.10.510.10">
    <property type="entry name" value="Transferase(Phosphotransferase) domain 1"/>
    <property type="match status" value="2"/>
</dbReference>
<dbReference type="InterPro" id="IPR001245">
    <property type="entry name" value="Ser-Thr/Tyr_kinase_cat_dom"/>
</dbReference>
<dbReference type="PIRSF" id="PIRSF000654">
    <property type="entry name" value="Integrin-linked_kinase"/>
    <property type="match status" value="1"/>
</dbReference>
<dbReference type="SUPFAM" id="SSF56112">
    <property type="entry name" value="Protein kinase-like (PK-like)"/>
    <property type="match status" value="1"/>
</dbReference>
<dbReference type="AlphaFoldDB" id="A0AAP0ILX3"/>
<proteinExistence type="predicted"/>
<organism evidence="2 3">
    <name type="scientific">Stephania japonica</name>
    <dbReference type="NCBI Taxonomy" id="461633"/>
    <lineage>
        <taxon>Eukaryota</taxon>
        <taxon>Viridiplantae</taxon>
        <taxon>Streptophyta</taxon>
        <taxon>Embryophyta</taxon>
        <taxon>Tracheophyta</taxon>
        <taxon>Spermatophyta</taxon>
        <taxon>Magnoliopsida</taxon>
        <taxon>Ranunculales</taxon>
        <taxon>Menispermaceae</taxon>
        <taxon>Menispermoideae</taxon>
        <taxon>Cissampelideae</taxon>
        <taxon>Stephania</taxon>
    </lineage>
</organism>
<reference evidence="2 3" key="1">
    <citation type="submission" date="2024-01" db="EMBL/GenBank/DDBJ databases">
        <title>Genome assemblies of Stephania.</title>
        <authorList>
            <person name="Yang L."/>
        </authorList>
    </citation>
    <scope>NUCLEOTIDE SEQUENCE [LARGE SCALE GENOMIC DNA]</scope>
    <source>
        <strain evidence="2">QJT</strain>
        <tissue evidence="2">Leaf</tissue>
    </source>
</reference>
<dbReference type="InterPro" id="IPR000719">
    <property type="entry name" value="Prot_kinase_dom"/>
</dbReference>
<dbReference type="GO" id="GO:0005886">
    <property type="term" value="C:plasma membrane"/>
    <property type="evidence" value="ECO:0007669"/>
    <property type="project" value="TreeGrafter"/>
</dbReference>
<name>A0AAP0ILX3_9MAGN</name>
<keyword evidence="3" id="KW-1185">Reference proteome</keyword>
<evidence type="ECO:0000313" key="3">
    <source>
        <dbReference type="Proteomes" id="UP001417504"/>
    </source>
</evidence>
<dbReference type="InterPro" id="IPR051681">
    <property type="entry name" value="Ser/Thr_Kinases-Pseudokinases"/>
</dbReference>
<dbReference type="GO" id="GO:0004674">
    <property type="term" value="F:protein serine/threonine kinase activity"/>
    <property type="evidence" value="ECO:0007669"/>
    <property type="project" value="TreeGrafter"/>
</dbReference>
<dbReference type="PANTHER" id="PTHR44329">
    <property type="entry name" value="SERINE/THREONINE-PROTEIN KINASE TNNI3K-RELATED"/>
    <property type="match status" value="1"/>
</dbReference>
<dbReference type="GO" id="GO:0005524">
    <property type="term" value="F:ATP binding"/>
    <property type="evidence" value="ECO:0007669"/>
    <property type="project" value="InterPro"/>
</dbReference>
<dbReference type="PROSITE" id="PS50011">
    <property type="entry name" value="PROTEIN_KINASE_DOM"/>
    <property type="match status" value="1"/>
</dbReference>
<comment type="caution">
    <text evidence="2">The sequence shown here is derived from an EMBL/GenBank/DDBJ whole genome shotgun (WGS) entry which is preliminary data.</text>
</comment>
<gene>
    <name evidence="2" type="ORF">Sjap_016053</name>
</gene>
<sequence>MRAAPQEFVTMEKNNEGEEWEIDPTKLVIKGEDASRGAFGTFHKAIYDGQDAAVKLLNLGEEGNQSETEIASLRAAFTQEVAAWCKLDHPNVAKFIGATIGNNNINIETENGFMGIPSNVCCVVINDLPEDDLKSYLTRNQKTRLAFEVIIQLALDLARGLHYLHSKKIVHKHVKTDNMLLNKNLTIKLAHDFGIAGHVENSNPEDIIYMAPENLRLEPPRCCPSSLANVMKRCWDENPNRRPEMDEVVSMLEAVDISTVGGAKPHRGKPKGCLCFLRYRRT</sequence>
<feature type="domain" description="Protein kinase" evidence="1">
    <location>
        <begin position="28"/>
        <end position="282"/>
    </location>
</feature>
<dbReference type="PANTHER" id="PTHR44329:SF160">
    <property type="entry name" value="OS05G0577700 PROTEIN"/>
    <property type="match status" value="1"/>
</dbReference>
<dbReference type="EMBL" id="JBBNAE010000006">
    <property type="protein sequence ID" value="KAK9117106.1"/>
    <property type="molecule type" value="Genomic_DNA"/>
</dbReference>
<dbReference type="Gene3D" id="3.30.200.20">
    <property type="entry name" value="Phosphorylase Kinase, domain 1"/>
    <property type="match status" value="1"/>
</dbReference>
<accession>A0AAP0ILX3</accession>
<dbReference type="Pfam" id="PF07714">
    <property type="entry name" value="PK_Tyr_Ser-Thr"/>
    <property type="match status" value="1"/>
</dbReference>
<evidence type="ECO:0000259" key="1">
    <source>
        <dbReference type="PROSITE" id="PS50011"/>
    </source>
</evidence>
<dbReference type="InterPro" id="IPR011009">
    <property type="entry name" value="Kinase-like_dom_sf"/>
</dbReference>
<dbReference type="Proteomes" id="UP001417504">
    <property type="component" value="Unassembled WGS sequence"/>
</dbReference>
<protein>
    <recommendedName>
        <fullName evidence="1">Protein kinase domain-containing protein</fullName>
    </recommendedName>
</protein>